<dbReference type="AlphaFoldDB" id="A0A8J5SRZ1"/>
<feature type="compositionally biased region" description="Basic and acidic residues" evidence="1">
    <location>
        <begin position="338"/>
        <end position="348"/>
    </location>
</feature>
<sequence length="540" mass="57951">MDYDEFSIEELSCLSRELKALGIMIKKVSTLKKLIGIHGINIRLLGLYKLNGETSVTLTVPESTLILNITDCSELEFSSVNEPQCYGNHLLRLEILTFWNLPRLEKISMGHLENLRVLTVGKTYQLIDLSCILKLPYLEQLYVSCCNKMKQLVNIKNNIIVEVREADLGFSKAQCSSLIYCDQDNAPKQEVAARTCIFFPERWEARSADSSNAITEWSSEEALLSRSSQVGLLEPSSGHTVGSVDIIWSKKSSCPPPLPPTPWISRSPGCNLSLRWLLASRRERMEEGEGEVANGGEANGGEREMCVTSGALTSGGAPVGRVTPGSLAGGGAGGAPEVRPERRGRPGEAKFTQSGGVWGSAVEAPSIIESLSTDTGTYHGMLTDTGTQQTLSLLSACQTFGEVFSLSLVESSSSAIGVAFFALAFASHLPTATSPPPTSLPSLYSPSIQPREQSQARRISLLGELSGGGDPDRAAMSLDELPQKVRSRMRSRSVGPGFGRVWGGVSAAGHSNCAQFGRNLCGGASCVLRGCFESISCSGF</sequence>
<evidence type="ECO:0000313" key="2">
    <source>
        <dbReference type="EMBL" id="KAG8079115.1"/>
    </source>
</evidence>
<dbReference type="Proteomes" id="UP000729402">
    <property type="component" value="Unassembled WGS sequence"/>
</dbReference>
<evidence type="ECO:0000313" key="3">
    <source>
        <dbReference type="Proteomes" id="UP000729402"/>
    </source>
</evidence>
<gene>
    <name evidence="2" type="ORF">GUJ93_ZPchr0007g3538</name>
</gene>
<dbReference type="EMBL" id="JAAALK010000282">
    <property type="protein sequence ID" value="KAG8079115.1"/>
    <property type="molecule type" value="Genomic_DNA"/>
</dbReference>
<feature type="region of interest" description="Disordered" evidence="1">
    <location>
        <begin position="325"/>
        <end position="355"/>
    </location>
</feature>
<name>A0A8J5SRZ1_ZIZPA</name>
<accession>A0A8J5SRZ1</accession>
<keyword evidence="3" id="KW-1185">Reference proteome</keyword>
<proteinExistence type="predicted"/>
<protein>
    <submittedName>
        <fullName evidence="2">Uncharacterized protein</fullName>
    </submittedName>
</protein>
<reference evidence="2" key="1">
    <citation type="journal article" date="2021" name="bioRxiv">
        <title>Whole Genome Assembly and Annotation of Northern Wild Rice, Zizania palustris L., Supports a Whole Genome Duplication in the Zizania Genus.</title>
        <authorList>
            <person name="Haas M."/>
            <person name="Kono T."/>
            <person name="Macchietto M."/>
            <person name="Millas R."/>
            <person name="McGilp L."/>
            <person name="Shao M."/>
            <person name="Duquette J."/>
            <person name="Hirsch C.N."/>
            <person name="Kimball J."/>
        </authorList>
    </citation>
    <scope>NUCLEOTIDE SEQUENCE</scope>
    <source>
        <tissue evidence="2">Fresh leaf tissue</tissue>
    </source>
</reference>
<comment type="caution">
    <text evidence="2">The sequence shown here is derived from an EMBL/GenBank/DDBJ whole genome shotgun (WGS) entry which is preliminary data.</text>
</comment>
<evidence type="ECO:0000256" key="1">
    <source>
        <dbReference type="SAM" id="MobiDB-lite"/>
    </source>
</evidence>
<dbReference type="OrthoDB" id="664960at2759"/>
<reference evidence="2" key="2">
    <citation type="submission" date="2021-02" db="EMBL/GenBank/DDBJ databases">
        <authorList>
            <person name="Kimball J.A."/>
            <person name="Haas M.W."/>
            <person name="Macchietto M."/>
            <person name="Kono T."/>
            <person name="Duquette J."/>
            <person name="Shao M."/>
        </authorList>
    </citation>
    <scope>NUCLEOTIDE SEQUENCE</scope>
    <source>
        <tissue evidence="2">Fresh leaf tissue</tissue>
    </source>
</reference>
<organism evidence="2 3">
    <name type="scientific">Zizania palustris</name>
    <name type="common">Northern wild rice</name>
    <dbReference type="NCBI Taxonomy" id="103762"/>
    <lineage>
        <taxon>Eukaryota</taxon>
        <taxon>Viridiplantae</taxon>
        <taxon>Streptophyta</taxon>
        <taxon>Embryophyta</taxon>
        <taxon>Tracheophyta</taxon>
        <taxon>Spermatophyta</taxon>
        <taxon>Magnoliopsida</taxon>
        <taxon>Liliopsida</taxon>
        <taxon>Poales</taxon>
        <taxon>Poaceae</taxon>
        <taxon>BOP clade</taxon>
        <taxon>Oryzoideae</taxon>
        <taxon>Oryzeae</taxon>
        <taxon>Zizaniinae</taxon>
        <taxon>Zizania</taxon>
    </lineage>
</organism>